<evidence type="ECO:0000256" key="1">
    <source>
        <dbReference type="SAM" id="Phobius"/>
    </source>
</evidence>
<evidence type="ECO:0000313" key="2">
    <source>
        <dbReference type="EMBL" id="VDK72996.1"/>
    </source>
</evidence>
<keyword evidence="3" id="KW-1185">Reference proteome</keyword>
<accession>A0A3P6SEJ0</accession>
<proteinExistence type="predicted"/>
<gene>
    <name evidence="2" type="ORF">DILT_LOCUS2462</name>
</gene>
<keyword evidence="1" id="KW-0472">Membrane</keyword>
<organism evidence="2 3">
    <name type="scientific">Dibothriocephalus latus</name>
    <name type="common">Fish tapeworm</name>
    <name type="synonym">Diphyllobothrium latum</name>
    <dbReference type="NCBI Taxonomy" id="60516"/>
    <lineage>
        <taxon>Eukaryota</taxon>
        <taxon>Metazoa</taxon>
        <taxon>Spiralia</taxon>
        <taxon>Lophotrochozoa</taxon>
        <taxon>Platyhelminthes</taxon>
        <taxon>Cestoda</taxon>
        <taxon>Eucestoda</taxon>
        <taxon>Diphyllobothriidea</taxon>
        <taxon>Diphyllobothriidae</taxon>
        <taxon>Dibothriocephalus</taxon>
    </lineage>
</organism>
<dbReference type="AlphaFoldDB" id="A0A3P6SEJ0"/>
<dbReference type="OrthoDB" id="6244967at2759"/>
<reference evidence="2 3" key="1">
    <citation type="submission" date="2018-11" db="EMBL/GenBank/DDBJ databases">
        <authorList>
            <consortium name="Pathogen Informatics"/>
        </authorList>
    </citation>
    <scope>NUCLEOTIDE SEQUENCE [LARGE SCALE GENOMIC DNA]</scope>
</reference>
<dbReference type="Proteomes" id="UP000281553">
    <property type="component" value="Unassembled WGS sequence"/>
</dbReference>
<keyword evidence="1" id="KW-1133">Transmembrane helix</keyword>
<feature type="transmembrane region" description="Helical" evidence="1">
    <location>
        <begin position="61"/>
        <end position="86"/>
    </location>
</feature>
<evidence type="ECO:0000313" key="3">
    <source>
        <dbReference type="Proteomes" id="UP000281553"/>
    </source>
</evidence>
<dbReference type="EMBL" id="UYRU01042133">
    <property type="protein sequence ID" value="VDK72996.1"/>
    <property type="molecule type" value="Genomic_DNA"/>
</dbReference>
<name>A0A3P6SEJ0_DIBLA</name>
<sequence>MRIILAKTPALSFVSPVRILRVPRPGEIGLGLLNAKTERKAELRGGGHTSEGTFSLFGSSVAFQVLLPLICLLCLLLITTAGVCCWRNYGRRPLGSRQIHFSPVDASSSSSPTRVSLREIHAAQKLHRGTQGRKDKDKRTAEVAKGLVRFQNSFTDSHNLPEYSKENYAAGDEEETRCAQIKPLHASTSMLRTLKNRVLFYIQSV</sequence>
<keyword evidence="1" id="KW-0812">Transmembrane</keyword>
<protein>
    <submittedName>
        <fullName evidence="2">Uncharacterized protein</fullName>
    </submittedName>
</protein>